<dbReference type="InterPro" id="IPR036388">
    <property type="entry name" value="WH-like_DNA-bd_sf"/>
</dbReference>
<dbReference type="InterPro" id="IPR036634">
    <property type="entry name" value="PRD_sf"/>
</dbReference>
<dbReference type="Gene3D" id="1.10.1790.10">
    <property type="entry name" value="PRD domain"/>
    <property type="match status" value="2"/>
</dbReference>
<sequence>MEYITGRERKIIEWLLRTQHQFTTIRELADVLDVSSRTIHRELKNVERVLSGYSVNLKKQTGAGVQINGRQEQLHELETALREGKDHDLQQEERIVVLLHYLIKHHKPVKTAILTRLLNCAIGTLLHDLDTLEKSVEPYGLSVVRRRGIGIQLTGSEREKRRALAALLIEQMDASSLYSMVDEHFIYPGMVDDKVGGIVSRELLTRVERLIMDEVKDLPYTLADGAYLALVIHISLAIQRIMSGEKIGLEDSVKDELSQTVEFTVAQSLTQSLAEEFNVEIPIEEAGYIAIHLKGANRKDQLPVQSTDNTELTLLVQTLIQQVGQQVGVDFTGDRSLTEGLIAHLEPAIHRAGEGLQAFNPLTETIVEDYPILYRSIEQVLEELFQGMTFSRGELAFLVLHFASSLEIRKEEISVSALVVCSSGIGTSKMLASRLKKEFPEITTITLASLTDARTLPVDQYDVIISTIGLVDIDREFLLVNPLLPENDVDRVRRFLQKNMPLITSKKGYRKIEDPAVFKEPVVHSLEKIQQLTAIMIQLLKDFALIKMPGVSSQDELLTAADKYGAAHEAAEGSGTILTLLKSREALGGLGIPETNLALYHARAAEINRPLFVIFEVEEPMPVKSMDSNVSQMKRMILLLAPDGMGTEIYELLSMISASIIEEDAQLELYSNGSEQAIYRLLEQKCDQFIRQKMNSFLEGK</sequence>
<evidence type="ECO:0000256" key="3">
    <source>
        <dbReference type="ARBA" id="ARBA00023015"/>
    </source>
</evidence>
<dbReference type="PANTHER" id="PTHR30185">
    <property type="entry name" value="CRYPTIC BETA-GLUCOSIDE BGL OPERON ANTITERMINATOR"/>
    <property type="match status" value="1"/>
</dbReference>
<dbReference type="Pfam" id="PF00874">
    <property type="entry name" value="PRD"/>
    <property type="match status" value="2"/>
</dbReference>
<dbReference type="InterPro" id="IPR050661">
    <property type="entry name" value="BglG_antiterminators"/>
</dbReference>
<dbReference type="EMBL" id="PREZ01000003">
    <property type="protein sequence ID" value="PPA70585.1"/>
    <property type="molecule type" value="Genomic_DNA"/>
</dbReference>
<feature type="domain" description="PRD" evidence="7">
    <location>
        <begin position="198"/>
        <end position="303"/>
    </location>
</feature>
<keyword evidence="2" id="KW-0677">Repeat</keyword>
<name>A0A2S5GCE0_9BACL</name>
<accession>A0A2S5GCE0</accession>
<keyword evidence="1" id="KW-0808">Transferase</keyword>
<evidence type="ECO:0000259" key="7">
    <source>
        <dbReference type="PROSITE" id="PS51372"/>
    </source>
</evidence>
<dbReference type="InterPro" id="IPR013011">
    <property type="entry name" value="PTS_EIIB_2"/>
</dbReference>
<dbReference type="Proteomes" id="UP000239047">
    <property type="component" value="Unassembled WGS sequence"/>
</dbReference>
<dbReference type="InterPro" id="IPR016152">
    <property type="entry name" value="PTrfase/Anion_transptr"/>
</dbReference>
<dbReference type="InterPro" id="IPR011608">
    <property type="entry name" value="PRD"/>
</dbReference>
<evidence type="ECO:0000313" key="9">
    <source>
        <dbReference type="Proteomes" id="UP000239047"/>
    </source>
</evidence>
<dbReference type="SUPFAM" id="SSF55804">
    <property type="entry name" value="Phoshotransferase/anion transport protein"/>
    <property type="match status" value="1"/>
</dbReference>
<dbReference type="SUPFAM" id="SSF52794">
    <property type="entry name" value="PTS system IIB component-like"/>
    <property type="match status" value="1"/>
</dbReference>
<dbReference type="PANTHER" id="PTHR30185:SF18">
    <property type="entry name" value="TRANSCRIPTIONAL REGULATOR MTLR"/>
    <property type="match status" value="1"/>
</dbReference>
<evidence type="ECO:0000256" key="2">
    <source>
        <dbReference type="ARBA" id="ARBA00022737"/>
    </source>
</evidence>
<gene>
    <name evidence="8" type="ORF">C4B60_07220</name>
</gene>
<keyword evidence="3" id="KW-0805">Transcription regulation</keyword>
<protein>
    <submittedName>
        <fullName evidence="8">Uncharacterized protein</fullName>
    </submittedName>
</protein>
<dbReference type="CDD" id="cd05568">
    <property type="entry name" value="PTS_IIB_bgl_like"/>
    <property type="match status" value="1"/>
</dbReference>
<dbReference type="AlphaFoldDB" id="A0A2S5GCE0"/>
<dbReference type="PROSITE" id="PS51094">
    <property type="entry name" value="PTS_EIIA_TYPE_2"/>
    <property type="match status" value="1"/>
</dbReference>
<organism evidence="8 9">
    <name type="scientific">Jeotgalibacillus proteolyticus</name>
    <dbReference type="NCBI Taxonomy" id="2082395"/>
    <lineage>
        <taxon>Bacteria</taxon>
        <taxon>Bacillati</taxon>
        <taxon>Bacillota</taxon>
        <taxon>Bacilli</taxon>
        <taxon>Bacillales</taxon>
        <taxon>Caryophanaceae</taxon>
        <taxon>Jeotgalibacillus</taxon>
    </lineage>
</organism>
<dbReference type="RefSeq" id="WP_104057336.1">
    <property type="nucleotide sequence ID" value="NZ_PREZ01000003.1"/>
</dbReference>
<dbReference type="Gene3D" id="3.40.50.2300">
    <property type="match status" value="1"/>
</dbReference>
<dbReference type="OrthoDB" id="9776005at2"/>
<reference evidence="8 9" key="1">
    <citation type="submission" date="2018-02" db="EMBL/GenBank/DDBJ databases">
        <title>Jeotgalibacillus proteolyticum sp. nov. a protease producing bacterium isolated from ocean sediments of Laizhou Bay.</title>
        <authorList>
            <person name="Li Y."/>
        </authorList>
    </citation>
    <scope>NUCLEOTIDE SEQUENCE [LARGE SCALE GENOMIC DNA]</scope>
    <source>
        <strain evidence="8 9">22-7</strain>
    </source>
</reference>
<dbReference type="Pfam" id="PF00359">
    <property type="entry name" value="PTS_EIIA_2"/>
    <property type="match status" value="1"/>
</dbReference>
<dbReference type="SUPFAM" id="SSF63520">
    <property type="entry name" value="PTS-regulatory domain, PRD"/>
    <property type="match status" value="2"/>
</dbReference>
<evidence type="ECO:0000313" key="8">
    <source>
        <dbReference type="EMBL" id="PPA70585.1"/>
    </source>
</evidence>
<dbReference type="GO" id="GO:0009401">
    <property type="term" value="P:phosphoenolpyruvate-dependent sugar phosphotransferase system"/>
    <property type="evidence" value="ECO:0007669"/>
    <property type="project" value="InterPro"/>
</dbReference>
<dbReference type="InterPro" id="IPR036095">
    <property type="entry name" value="PTS_EIIB-like_sf"/>
</dbReference>
<dbReference type="PROSITE" id="PS51099">
    <property type="entry name" value="PTS_EIIB_TYPE_2"/>
    <property type="match status" value="1"/>
</dbReference>
<proteinExistence type="predicted"/>
<feature type="domain" description="PRD" evidence="7">
    <location>
        <begin position="307"/>
        <end position="412"/>
    </location>
</feature>
<dbReference type="Gene3D" id="3.40.930.10">
    <property type="entry name" value="Mannitol-specific EII, Chain A"/>
    <property type="match status" value="1"/>
</dbReference>
<dbReference type="GO" id="GO:0008982">
    <property type="term" value="F:protein-N(PI)-phosphohistidine-sugar phosphotransferase activity"/>
    <property type="evidence" value="ECO:0007669"/>
    <property type="project" value="InterPro"/>
</dbReference>
<dbReference type="Gene3D" id="1.10.10.10">
    <property type="entry name" value="Winged helix-like DNA-binding domain superfamily/Winged helix DNA-binding domain"/>
    <property type="match status" value="1"/>
</dbReference>
<evidence type="ECO:0000259" key="5">
    <source>
        <dbReference type="PROSITE" id="PS51094"/>
    </source>
</evidence>
<dbReference type="GO" id="GO:0006355">
    <property type="term" value="P:regulation of DNA-templated transcription"/>
    <property type="evidence" value="ECO:0007669"/>
    <property type="project" value="InterPro"/>
</dbReference>
<keyword evidence="9" id="KW-1185">Reference proteome</keyword>
<dbReference type="PROSITE" id="PS51372">
    <property type="entry name" value="PRD_2"/>
    <property type="match status" value="2"/>
</dbReference>
<comment type="caution">
    <text evidence="8">The sequence shown here is derived from an EMBL/GenBank/DDBJ whole genome shotgun (WGS) entry which is preliminary data.</text>
</comment>
<dbReference type="InterPro" id="IPR013196">
    <property type="entry name" value="HTH_11"/>
</dbReference>
<evidence type="ECO:0000256" key="4">
    <source>
        <dbReference type="ARBA" id="ARBA00023163"/>
    </source>
</evidence>
<keyword evidence="4" id="KW-0804">Transcription</keyword>
<dbReference type="InterPro" id="IPR002178">
    <property type="entry name" value="PTS_EIIA_type-2_dom"/>
</dbReference>
<evidence type="ECO:0000259" key="6">
    <source>
        <dbReference type="PROSITE" id="PS51099"/>
    </source>
</evidence>
<evidence type="ECO:0000256" key="1">
    <source>
        <dbReference type="ARBA" id="ARBA00022679"/>
    </source>
</evidence>
<feature type="domain" description="PTS EIIB type-2" evidence="6">
    <location>
        <begin position="415"/>
        <end position="504"/>
    </location>
</feature>
<feature type="domain" description="PTS EIIA type-2" evidence="5">
    <location>
        <begin position="538"/>
        <end position="685"/>
    </location>
</feature>
<dbReference type="Pfam" id="PF08279">
    <property type="entry name" value="HTH_11"/>
    <property type="match status" value="1"/>
</dbReference>